<dbReference type="SUPFAM" id="SSF54427">
    <property type="entry name" value="NTF2-like"/>
    <property type="match status" value="1"/>
</dbReference>
<dbReference type="PANTHER" id="PTHR41252:SF1">
    <property type="entry name" value="BLR2505 PROTEIN"/>
    <property type="match status" value="1"/>
</dbReference>
<dbReference type="Gene3D" id="3.10.450.50">
    <property type="match status" value="1"/>
</dbReference>
<dbReference type="RefSeq" id="WP_157459225.1">
    <property type="nucleotide sequence ID" value="NZ_WQLB01000012.1"/>
</dbReference>
<gene>
    <name evidence="2" type="ORF">GO986_10325</name>
</gene>
<accession>A0A7C9M6H5</accession>
<evidence type="ECO:0000259" key="1">
    <source>
        <dbReference type="Pfam" id="PF12680"/>
    </source>
</evidence>
<feature type="domain" description="SnoaL-like" evidence="1">
    <location>
        <begin position="10"/>
        <end position="107"/>
    </location>
</feature>
<dbReference type="InterPro" id="IPR037401">
    <property type="entry name" value="SnoaL-like"/>
</dbReference>
<proteinExistence type="predicted"/>
<dbReference type="Proteomes" id="UP000483286">
    <property type="component" value="Unassembled WGS sequence"/>
</dbReference>
<protein>
    <submittedName>
        <fullName evidence="2">DUF4440 domain-containing protein</fullName>
    </submittedName>
</protein>
<name>A0A7C9M6H5_9DEIO</name>
<dbReference type="EMBL" id="WQLB01000012">
    <property type="protein sequence ID" value="MVN87165.1"/>
    <property type="molecule type" value="Genomic_DNA"/>
</dbReference>
<reference evidence="2 3" key="1">
    <citation type="submission" date="2019-12" db="EMBL/GenBank/DDBJ databases">
        <title>Deinococcus sp. HMF7620 Genome sequencing and assembly.</title>
        <authorList>
            <person name="Kang H."/>
            <person name="Kim H."/>
            <person name="Joh K."/>
        </authorList>
    </citation>
    <scope>NUCLEOTIDE SEQUENCE [LARGE SCALE GENOMIC DNA]</scope>
    <source>
        <strain evidence="2 3">HMF7620</strain>
    </source>
</reference>
<dbReference type="AlphaFoldDB" id="A0A7C9M6H5"/>
<keyword evidence="3" id="KW-1185">Reference proteome</keyword>
<dbReference type="PANTHER" id="PTHR41252">
    <property type="entry name" value="BLR2505 PROTEIN"/>
    <property type="match status" value="1"/>
</dbReference>
<dbReference type="Pfam" id="PF12680">
    <property type="entry name" value="SnoaL_2"/>
    <property type="match status" value="1"/>
</dbReference>
<evidence type="ECO:0000313" key="3">
    <source>
        <dbReference type="Proteomes" id="UP000483286"/>
    </source>
</evidence>
<organism evidence="2 3">
    <name type="scientific">Deinococcus arboris</name>
    <dbReference type="NCBI Taxonomy" id="2682977"/>
    <lineage>
        <taxon>Bacteria</taxon>
        <taxon>Thermotogati</taxon>
        <taxon>Deinococcota</taxon>
        <taxon>Deinococci</taxon>
        <taxon>Deinococcales</taxon>
        <taxon>Deinococcaceae</taxon>
        <taxon>Deinococcus</taxon>
    </lineage>
</organism>
<comment type="caution">
    <text evidence="2">The sequence shown here is derived from an EMBL/GenBank/DDBJ whole genome shotgun (WGS) entry which is preliminary data.</text>
</comment>
<dbReference type="InterPro" id="IPR032710">
    <property type="entry name" value="NTF2-like_dom_sf"/>
</dbReference>
<evidence type="ECO:0000313" key="2">
    <source>
        <dbReference type="EMBL" id="MVN87165.1"/>
    </source>
</evidence>
<sequence>MSEHHKQLLEQANAAISAGDHEGFLAFCTEDTDWTFVGDRTLKGKAAVRQWMATAYREPPRFNVHHMIAEGDFLAVTGDITLTGEDGQATHHAYCDVWRFRDGKLAQLHAYVVESDPQS</sequence>